<sequence>MDSVLPVRGYFLSVSGALLLLLLAADWVLPAPLPDRFALSNTALPPIRIHSDVKGPEPVVIDTNHPLPAIADQDRIAAGSQPGRLDAPDAAQDTGSPAPVDDSEGVTVAPLSPQVRDSMARSDADQAAHRPMYGKAESKLRNTSSHARRARQRPSVEHSRRWCDADNGRCSAAFLFARPSYD</sequence>
<proteinExistence type="predicted"/>
<gene>
    <name evidence="2" type="ORF">JQ619_33655</name>
</gene>
<reference evidence="3" key="1">
    <citation type="journal article" date="2021" name="ISME J.">
        <title>Evolutionary origin and ecological implication of a unique nif island in free-living Bradyrhizobium lineages.</title>
        <authorList>
            <person name="Tao J."/>
        </authorList>
    </citation>
    <scope>NUCLEOTIDE SEQUENCE [LARGE SCALE GENOMIC DNA]</scope>
    <source>
        <strain evidence="3">SZCCT0094</strain>
    </source>
</reference>
<name>A0ABS5GHZ4_9BRAD</name>
<keyword evidence="3" id="KW-1185">Reference proteome</keyword>
<evidence type="ECO:0000256" key="1">
    <source>
        <dbReference type="SAM" id="MobiDB-lite"/>
    </source>
</evidence>
<protein>
    <submittedName>
        <fullName evidence="2">Uncharacterized protein</fullName>
    </submittedName>
</protein>
<evidence type="ECO:0000313" key="2">
    <source>
        <dbReference type="EMBL" id="MBR1140711.1"/>
    </source>
</evidence>
<dbReference type="RefSeq" id="WP_049795316.1">
    <property type="nucleotide sequence ID" value="NZ_JAFCLK010000046.1"/>
</dbReference>
<dbReference type="Proteomes" id="UP001314635">
    <property type="component" value="Unassembled WGS sequence"/>
</dbReference>
<accession>A0ABS5GHZ4</accession>
<dbReference type="EMBL" id="JAFCLK010000046">
    <property type="protein sequence ID" value="MBR1140711.1"/>
    <property type="molecule type" value="Genomic_DNA"/>
</dbReference>
<comment type="caution">
    <text evidence="2">The sequence shown here is derived from an EMBL/GenBank/DDBJ whole genome shotgun (WGS) entry which is preliminary data.</text>
</comment>
<organism evidence="2 3">
    <name type="scientific">Bradyrhizobium denitrificans</name>
    <dbReference type="NCBI Taxonomy" id="2734912"/>
    <lineage>
        <taxon>Bacteria</taxon>
        <taxon>Pseudomonadati</taxon>
        <taxon>Pseudomonadota</taxon>
        <taxon>Alphaproteobacteria</taxon>
        <taxon>Hyphomicrobiales</taxon>
        <taxon>Nitrobacteraceae</taxon>
        <taxon>Bradyrhizobium</taxon>
    </lineage>
</organism>
<feature type="region of interest" description="Disordered" evidence="1">
    <location>
        <begin position="79"/>
        <end position="161"/>
    </location>
</feature>
<evidence type="ECO:0000313" key="3">
    <source>
        <dbReference type="Proteomes" id="UP001314635"/>
    </source>
</evidence>
<feature type="compositionally biased region" description="Basic and acidic residues" evidence="1">
    <location>
        <begin position="118"/>
        <end position="128"/>
    </location>
</feature>